<dbReference type="RefSeq" id="WP_012443216.1">
    <property type="nucleotide sequence ID" value="NC_010697.1"/>
</dbReference>
<dbReference type="Pfam" id="PF07424">
    <property type="entry name" value="TrbM"/>
    <property type="match status" value="1"/>
</dbReference>
<evidence type="ECO:0000313" key="2">
    <source>
        <dbReference type="EMBL" id="CAO94859.1"/>
    </source>
</evidence>
<evidence type="ECO:0000313" key="3">
    <source>
        <dbReference type="Proteomes" id="UP000001726"/>
    </source>
</evidence>
<protein>
    <submittedName>
        <fullName evidence="2">KikA protein</fullName>
    </submittedName>
</protein>
<proteinExistence type="predicted"/>
<dbReference type="InterPro" id="IPR009989">
    <property type="entry name" value="TrbM"/>
</dbReference>
<dbReference type="HOGENOM" id="CLU_159230_1_0_6"/>
<keyword evidence="1" id="KW-0732">Signal</keyword>
<keyword evidence="2" id="KW-0614">Plasmid</keyword>
<dbReference type="KEGG" id="eta:ETA_pET490170"/>
<accession>B2VAV6</accession>
<dbReference type="Proteomes" id="UP000001726">
    <property type="component" value="Plasmid pET49"/>
</dbReference>
<geneLocation type="plasmid" evidence="2 3">
    <name>pET49</name>
</geneLocation>
<evidence type="ECO:0000256" key="1">
    <source>
        <dbReference type="SAM" id="SignalP"/>
    </source>
</evidence>
<dbReference type="AlphaFoldDB" id="B2VAV6"/>
<name>B2VAV6_ERWT9</name>
<organism evidence="2 3">
    <name type="scientific">Erwinia tasmaniensis (strain DSM 17950 / CFBP 7177 / CIP 109463 / NCPPB 4357 / Et1/99)</name>
    <dbReference type="NCBI Taxonomy" id="465817"/>
    <lineage>
        <taxon>Bacteria</taxon>
        <taxon>Pseudomonadati</taxon>
        <taxon>Pseudomonadota</taxon>
        <taxon>Gammaproteobacteria</taxon>
        <taxon>Enterobacterales</taxon>
        <taxon>Erwiniaceae</taxon>
        <taxon>Erwinia</taxon>
    </lineage>
</organism>
<reference evidence="2 3" key="1">
    <citation type="journal article" date="2008" name="Environ. Microbiol.">
        <title>The genome of Erwinia tasmaniensis strain Et1/99, a non-pathogenic bacterium in the genus Erwinia.</title>
        <authorList>
            <person name="Kube M."/>
            <person name="Migdoll A.M."/>
            <person name="Mueller I."/>
            <person name="Kuhl H."/>
            <person name="Beck A."/>
            <person name="Reinhardt R."/>
            <person name="Geider K."/>
        </authorList>
    </citation>
    <scope>NUCLEOTIDE SEQUENCE [LARGE SCALE GENOMIC DNA]</scope>
    <source>
        <strain evidence="3">DSM 17950 / CFBP 7177 / CIP 109463 / NCPPB 4357 / Et1/99</strain>
        <plasmid evidence="3">pET49</plasmid>
    </source>
</reference>
<keyword evidence="3" id="KW-1185">Reference proteome</keyword>
<sequence length="118" mass="12793">MNKLNLLIIALTLLSPLSAISSDYVMNDYKSGEEHEQSVDSGDPCVVVLCMFGKVTGNSGGGECSSPEKTFFNIIKKKKGSFLPNPTSDARKAFISKCDTAGKDTIDKIIRKFGKIKL</sequence>
<feature type="chain" id="PRO_5002783873" evidence="1">
    <location>
        <begin position="22"/>
        <end position="118"/>
    </location>
</feature>
<dbReference type="EMBL" id="CU468131">
    <property type="protein sequence ID" value="CAO94859.1"/>
    <property type="molecule type" value="Genomic_DNA"/>
</dbReference>
<gene>
    <name evidence="2" type="primary">kikA</name>
    <name evidence="2" type="ordered locus">ETA_pET490170</name>
</gene>
<feature type="signal peptide" evidence="1">
    <location>
        <begin position="1"/>
        <end position="21"/>
    </location>
</feature>